<name>A0ACB8X3H5_9TELE</name>
<accession>A0ACB8X3H5</accession>
<evidence type="ECO:0000313" key="2">
    <source>
        <dbReference type="Proteomes" id="UP000831701"/>
    </source>
</evidence>
<sequence>MLWRLLGLLALSSLCSAMLLPNSSSVESSEEDGSTMDPNTYHWQGLEKGARLSRWIKCPCGRLSPDLGPLQMPPTGQPWLPSGNMTDGSNNPRMLGGTNPAMPPMPDTAICDMLLNAPVPPPIDQIPFFCMCSHCKGTMGPKGDSGDRGPPGAPGSPGPGGMMGFKGRQGFTGAQGIKGQKGDLGEKGQPGPAGFTGIKGERGFKGEKGDRGMAGPPGSQGPQGETGICPASCDSVQGLPGIQGTPGPAGARGLPGVQGPMGPKGLKGDKGDLGRPGDPGVNGQKGDQGEKGKCECTDGADGADGRPGEMGAKGEKGDTGAKGVQGLMGLKGNAGVIGLTGPPGPCSPTIQSAFSACINQSFPMPNYPVSFPLVHTNPQGHFNPLMGMAYTAPVVNGTYVFSFHVAVAVKVLKVGLFVNFYPIFKATEATDQATTSQTAVLHLSMGDRVWLQVKDTKTNGMYTDSESSSTFSGYLLYPDSCDAPVGRHHLLQPPLMEEFSWDGPKGSTTTAQPYVLTEVLLSGIKTCKITGTVL</sequence>
<dbReference type="Proteomes" id="UP000831701">
    <property type="component" value="Chromosome 3"/>
</dbReference>
<protein>
    <submittedName>
        <fullName evidence="1">Uncharacterized protein</fullName>
    </submittedName>
</protein>
<keyword evidence="2" id="KW-1185">Reference proteome</keyword>
<evidence type="ECO:0000313" key="1">
    <source>
        <dbReference type="EMBL" id="KAI3374549.1"/>
    </source>
</evidence>
<dbReference type="EMBL" id="CM041533">
    <property type="protein sequence ID" value="KAI3374549.1"/>
    <property type="molecule type" value="Genomic_DNA"/>
</dbReference>
<gene>
    <name evidence="1" type="ORF">L3Q82_021117</name>
</gene>
<proteinExistence type="predicted"/>
<comment type="caution">
    <text evidence="1">The sequence shown here is derived from an EMBL/GenBank/DDBJ whole genome shotgun (WGS) entry which is preliminary data.</text>
</comment>
<organism evidence="1 2">
    <name type="scientific">Scortum barcoo</name>
    <name type="common">barcoo grunter</name>
    <dbReference type="NCBI Taxonomy" id="214431"/>
    <lineage>
        <taxon>Eukaryota</taxon>
        <taxon>Metazoa</taxon>
        <taxon>Chordata</taxon>
        <taxon>Craniata</taxon>
        <taxon>Vertebrata</taxon>
        <taxon>Euteleostomi</taxon>
        <taxon>Actinopterygii</taxon>
        <taxon>Neopterygii</taxon>
        <taxon>Teleostei</taxon>
        <taxon>Neoteleostei</taxon>
        <taxon>Acanthomorphata</taxon>
        <taxon>Eupercaria</taxon>
        <taxon>Centrarchiformes</taxon>
        <taxon>Terapontoidei</taxon>
        <taxon>Terapontidae</taxon>
        <taxon>Scortum</taxon>
    </lineage>
</organism>
<reference evidence="1" key="1">
    <citation type="submission" date="2022-04" db="EMBL/GenBank/DDBJ databases">
        <title>Jade perch genome.</title>
        <authorList>
            <person name="Chao B."/>
        </authorList>
    </citation>
    <scope>NUCLEOTIDE SEQUENCE</scope>
    <source>
        <strain evidence="1">CB-2022</strain>
    </source>
</reference>